<reference evidence="1" key="2">
    <citation type="submission" date="2023-06" db="EMBL/GenBank/DDBJ databases">
        <authorList>
            <consortium name="Lawrence Berkeley National Laboratory"/>
            <person name="Haridas S."/>
            <person name="Hensen N."/>
            <person name="Bonometti L."/>
            <person name="Westerberg I."/>
            <person name="Brannstrom I.O."/>
            <person name="Guillou S."/>
            <person name="Cros-Aarteil S."/>
            <person name="Calhoun S."/>
            <person name="Kuo A."/>
            <person name="Mondo S."/>
            <person name="Pangilinan J."/>
            <person name="Riley R."/>
            <person name="Labutti K."/>
            <person name="Andreopoulos B."/>
            <person name="Lipzen A."/>
            <person name="Chen C."/>
            <person name="Yanf M."/>
            <person name="Daum C."/>
            <person name="Ng V."/>
            <person name="Clum A."/>
            <person name="Steindorff A."/>
            <person name="Ohm R."/>
            <person name="Martin F."/>
            <person name="Silar P."/>
            <person name="Natvig D."/>
            <person name="Lalanne C."/>
            <person name="Gautier V."/>
            <person name="Ament-Velasquez S.L."/>
            <person name="Kruys A."/>
            <person name="Hutchinson M.I."/>
            <person name="Powell A.J."/>
            <person name="Barry K."/>
            <person name="Miller A.N."/>
            <person name="Grigoriev I.V."/>
            <person name="Debuchy R."/>
            <person name="Gladieux P."/>
            <person name="Thoren M.H."/>
            <person name="Johannesson H."/>
        </authorList>
    </citation>
    <scope>NUCLEOTIDE SEQUENCE</scope>
    <source>
        <strain evidence="1">CBS 958.72</strain>
    </source>
</reference>
<gene>
    <name evidence="1" type="ORF">B0T24DRAFT_632294</name>
</gene>
<accession>A0AAE0K482</accession>
<dbReference type="AlphaFoldDB" id="A0AAE0K482"/>
<name>A0AAE0K482_9PEZI</name>
<organism evidence="1 2">
    <name type="scientific">Lasiosphaeria ovina</name>
    <dbReference type="NCBI Taxonomy" id="92902"/>
    <lineage>
        <taxon>Eukaryota</taxon>
        <taxon>Fungi</taxon>
        <taxon>Dikarya</taxon>
        <taxon>Ascomycota</taxon>
        <taxon>Pezizomycotina</taxon>
        <taxon>Sordariomycetes</taxon>
        <taxon>Sordariomycetidae</taxon>
        <taxon>Sordariales</taxon>
        <taxon>Lasiosphaeriaceae</taxon>
        <taxon>Lasiosphaeria</taxon>
    </lineage>
</organism>
<dbReference type="Proteomes" id="UP001287356">
    <property type="component" value="Unassembled WGS sequence"/>
</dbReference>
<proteinExistence type="predicted"/>
<protein>
    <submittedName>
        <fullName evidence="1">Uncharacterized protein</fullName>
    </submittedName>
</protein>
<dbReference type="EMBL" id="JAULSN010000006">
    <property type="protein sequence ID" value="KAK3369292.1"/>
    <property type="molecule type" value="Genomic_DNA"/>
</dbReference>
<keyword evidence="2" id="KW-1185">Reference proteome</keyword>
<evidence type="ECO:0000313" key="1">
    <source>
        <dbReference type="EMBL" id="KAK3369292.1"/>
    </source>
</evidence>
<evidence type="ECO:0000313" key="2">
    <source>
        <dbReference type="Proteomes" id="UP001287356"/>
    </source>
</evidence>
<sequence>MRNRTRESSQSSLQKSPLRIHNHGRRLRVTAASRKTTIKVTLNIDHLFAPDAMDINSTDADAVTDIMPNYFCAVRDIVALMNTIEEETYPTGSESSRIDALGMTLVAGLADVRKWFRLEYDLWQSIVPLLSGMDENGHGLRISRYIAIVMQVSTAPGRGDKGKAEFTRLSNVCSLRRLAVMEDGHFGLVPWGSKEGDEVFAFEGMESLFVLRSGLGRVGDDRAEEFELVGDCYVHGLEAAVGPGDGLSVDLT</sequence>
<comment type="caution">
    <text evidence="1">The sequence shown here is derived from an EMBL/GenBank/DDBJ whole genome shotgun (WGS) entry which is preliminary data.</text>
</comment>
<reference evidence="1" key="1">
    <citation type="journal article" date="2023" name="Mol. Phylogenet. Evol.">
        <title>Genome-scale phylogeny and comparative genomics of the fungal order Sordariales.</title>
        <authorList>
            <person name="Hensen N."/>
            <person name="Bonometti L."/>
            <person name="Westerberg I."/>
            <person name="Brannstrom I.O."/>
            <person name="Guillou S."/>
            <person name="Cros-Aarteil S."/>
            <person name="Calhoun S."/>
            <person name="Haridas S."/>
            <person name="Kuo A."/>
            <person name="Mondo S."/>
            <person name="Pangilinan J."/>
            <person name="Riley R."/>
            <person name="LaButti K."/>
            <person name="Andreopoulos B."/>
            <person name="Lipzen A."/>
            <person name="Chen C."/>
            <person name="Yan M."/>
            <person name="Daum C."/>
            <person name="Ng V."/>
            <person name="Clum A."/>
            <person name="Steindorff A."/>
            <person name="Ohm R.A."/>
            <person name="Martin F."/>
            <person name="Silar P."/>
            <person name="Natvig D.O."/>
            <person name="Lalanne C."/>
            <person name="Gautier V."/>
            <person name="Ament-Velasquez S.L."/>
            <person name="Kruys A."/>
            <person name="Hutchinson M.I."/>
            <person name="Powell A.J."/>
            <person name="Barry K."/>
            <person name="Miller A.N."/>
            <person name="Grigoriev I.V."/>
            <person name="Debuchy R."/>
            <person name="Gladieux P."/>
            <person name="Hiltunen Thoren M."/>
            <person name="Johannesson H."/>
        </authorList>
    </citation>
    <scope>NUCLEOTIDE SEQUENCE</scope>
    <source>
        <strain evidence="1">CBS 958.72</strain>
    </source>
</reference>